<feature type="region of interest" description="Disordered" evidence="1">
    <location>
        <begin position="596"/>
        <end position="621"/>
    </location>
</feature>
<evidence type="ECO:0000256" key="1">
    <source>
        <dbReference type="SAM" id="MobiDB-lite"/>
    </source>
</evidence>
<proteinExistence type="predicted"/>
<gene>
    <name evidence="2" type="ORF">NESM_000007400</name>
</gene>
<evidence type="ECO:0000313" key="3">
    <source>
        <dbReference type="Proteomes" id="UP001430356"/>
    </source>
</evidence>
<keyword evidence="3" id="KW-1185">Reference proteome</keyword>
<comment type="caution">
    <text evidence="2">The sequence shown here is derived from an EMBL/GenBank/DDBJ whole genome shotgun (WGS) entry which is preliminary data.</text>
</comment>
<dbReference type="EMBL" id="JAECZO010000001">
    <property type="protein sequence ID" value="KAK7199623.1"/>
    <property type="molecule type" value="Genomic_DNA"/>
</dbReference>
<name>A0AAW0F3F0_9TRYP</name>
<evidence type="ECO:0000313" key="2">
    <source>
        <dbReference type="EMBL" id="KAK7199623.1"/>
    </source>
</evidence>
<dbReference type="Gene3D" id="3.90.640.10">
    <property type="entry name" value="Actin, Chain A, domain 4"/>
    <property type="match status" value="1"/>
</dbReference>
<reference evidence="2 3" key="1">
    <citation type="journal article" date="2021" name="MBio">
        <title>A New Model Trypanosomatid, Novymonas esmeraldas: Genomic Perception of Its 'Candidatus Pandoraea novymonadis' Endosymbiont.</title>
        <authorList>
            <person name="Zakharova A."/>
            <person name="Saura A."/>
            <person name="Butenko A."/>
            <person name="Podesvova L."/>
            <person name="Warmusova S."/>
            <person name="Kostygov A.Y."/>
            <person name="Nenarokova A."/>
            <person name="Lukes J."/>
            <person name="Opperdoes F.R."/>
            <person name="Yurchenko V."/>
        </authorList>
    </citation>
    <scope>NUCLEOTIDE SEQUENCE [LARGE SCALE GENOMIC DNA]</scope>
    <source>
        <strain evidence="2 3">E262AT.01</strain>
    </source>
</reference>
<sequence length="790" mass="81975">MSMYAVSISLGASSSYVAVAAVSSTSGSSGAGGPASPTAAATADAAPIKVIANSSGHRNTPVVAALMEQELLFGENALHQYARQPQTVVPYLFPYAAAAASIADARHGAAGGDGDAAEAEAPTSDLLRVVEAAARQKFRGHCALTQAAASTRRLGFEYATEVGGESVEGFISAEDLFIRFLNYVKEHSVDGACGLTTSTGSGDAAAGSAKLFLTLVVPRYAFPAAADSTHAAHRTSTVEWLKEAVHASHLGAVVLHTSIVFSDEAIVAAYDAAAQERRVPRLLSTESHNVLVVDWGAHGLCLSLLCCRGGVVVSAPQHHSVPYRCFTKGSGAVGAGYFAVGAGSGGDALDVALAERVAAQYMTQQRRLFTSHARSFGALLRLNHALPTIGSSEHPATQLIQDAIPARAMRRLALLMAEKKVSLNTNPPAASVSVEVEAFFEGMDLIDTQTLTKNRLDNAIRSEWGLVDMFTKAVHAFARQYAGTWTEGFVDTVVCAGGMCQMSSLTRLLATAVQSPEQRSLFAAAVRVLDSGMMGNGVCADELLSVGGCHHSCRVAEAHTAHKVAKSRQARKGAGKLRAAVSAQVVETAASVLDALTKDADDDDDDDSASGAEGKPEELVHDPHAGLFLDGNVYVYVGDTAALDATAATQRVPRASLRVLLARSAALPCRVAIPWSPASADARTVLYLFTDADGTAAAPADADADSDLVEVRPVCRTGVVVSAAASVARGAALGPLCVAITAQAKWSEVSEKEVRVSVQLVRLPTGAGDDIASLVLTPGNVCSTSEFALE</sequence>
<organism evidence="2 3">
    <name type="scientific">Novymonas esmeraldas</name>
    <dbReference type="NCBI Taxonomy" id="1808958"/>
    <lineage>
        <taxon>Eukaryota</taxon>
        <taxon>Discoba</taxon>
        <taxon>Euglenozoa</taxon>
        <taxon>Kinetoplastea</taxon>
        <taxon>Metakinetoplastina</taxon>
        <taxon>Trypanosomatida</taxon>
        <taxon>Trypanosomatidae</taxon>
        <taxon>Novymonas</taxon>
    </lineage>
</organism>
<evidence type="ECO:0008006" key="4">
    <source>
        <dbReference type="Google" id="ProtNLM"/>
    </source>
</evidence>
<dbReference type="Gene3D" id="3.30.420.40">
    <property type="match status" value="3"/>
</dbReference>
<accession>A0AAW0F3F0</accession>
<protein>
    <recommendedName>
        <fullName evidence="4">Actin-like protein</fullName>
    </recommendedName>
</protein>
<dbReference type="SUPFAM" id="SSF53067">
    <property type="entry name" value="Actin-like ATPase domain"/>
    <property type="match status" value="1"/>
</dbReference>
<dbReference type="AlphaFoldDB" id="A0AAW0F3F0"/>
<dbReference type="InterPro" id="IPR043129">
    <property type="entry name" value="ATPase_NBD"/>
</dbReference>
<dbReference type="Proteomes" id="UP001430356">
    <property type="component" value="Unassembled WGS sequence"/>
</dbReference>